<comment type="subunit">
    <text evidence="2 4">Heterohexamer of two PFD-alpha type and four PFD-beta type subunits.</text>
</comment>
<dbReference type="GO" id="GO:0015631">
    <property type="term" value="F:tubulin binding"/>
    <property type="evidence" value="ECO:0007669"/>
    <property type="project" value="TreeGrafter"/>
</dbReference>
<protein>
    <recommendedName>
        <fullName evidence="4">Prefoldin subunit 3</fullName>
    </recommendedName>
</protein>
<dbReference type="GO" id="GO:0016272">
    <property type="term" value="C:prefoldin complex"/>
    <property type="evidence" value="ECO:0007669"/>
    <property type="project" value="UniProtKB-UniRule"/>
</dbReference>
<dbReference type="PANTHER" id="PTHR12409:SF0">
    <property type="entry name" value="PREFOLDIN SUBUNIT 3"/>
    <property type="match status" value="1"/>
</dbReference>
<evidence type="ECO:0000256" key="2">
    <source>
        <dbReference type="ARBA" id="ARBA00011695"/>
    </source>
</evidence>
<dbReference type="EMBL" id="CAJFCV020000001">
    <property type="protein sequence ID" value="CAG9079502.1"/>
    <property type="molecule type" value="Genomic_DNA"/>
</dbReference>
<dbReference type="GO" id="GO:0005737">
    <property type="term" value="C:cytoplasm"/>
    <property type="evidence" value="ECO:0007669"/>
    <property type="project" value="TreeGrafter"/>
</dbReference>
<evidence type="ECO:0000313" key="5">
    <source>
        <dbReference type="EMBL" id="CAD5207888.1"/>
    </source>
</evidence>
<evidence type="ECO:0000313" key="7">
    <source>
        <dbReference type="Proteomes" id="UP000659654"/>
    </source>
</evidence>
<organism evidence="6 8">
    <name type="scientific">Bursaphelenchus xylophilus</name>
    <name type="common">Pinewood nematode worm</name>
    <name type="synonym">Aphelenchoides xylophilus</name>
    <dbReference type="NCBI Taxonomy" id="6326"/>
    <lineage>
        <taxon>Eukaryota</taxon>
        <taxon>Metazoa</taxon>
        <taxon>Ecdysozoa</taxon>
        <taxon>Nematoda</taxon>
        <taxon>Chromadorea</taxon>
        <taxon>Rhabditida</taxon>
        <taxon>Tylenchina</taxon>
        <taxon>Tylenchomorpha</taxon>
        <taxon>Aphelenchoidea</taxon>
        <taxon>Aphelenchoididae</taxon>
        <taxon>Bursaphelenchus</taxon>
    </lineage>
</organism>
<dbReference type="CDD" id="cd23156">
    <property type="entry name" value="Prefoldin_3"/>
    <property type="match status" value="1"/>
</dbReference>
<dbReference type="SUPFAM" id="SSF46579">
    <property type="entry name" value="Prefoldin"/>
    <property type="match status" value="1"/>
</dbReference>
<dbReference type="GO" id="GO:0007021">
    <property type="term" value="P:tubulin complex assembly"/>
    <property type="evidence" value="ECO:0007669"/>
    <property type="project" value="TreeGrafter"/>
</dbReference>
<keyword evidence="7" id="KW-1185">Reference proteome</keyword>
<dbReference type="GO" id="GO:0006457">
    <property type="term" value="P:protein folding"/>
    <property type="evidence" value="ECO:0007669"/>
    <property type="project" value="UniProtKB-UniRule"/>
</dbReference>
<dbReference type="SMR" id="A0A1I7S701"/>
<evidence type="ECO:0000256" key="3">
    <source>
        <dbReference type="ARBA" id="ARBA00023186"/>
    </source>
</evidence>
<dbReference type="Gene3D" id="1.10.287.370">
    <property type="match status" value="1"/>
</dbReference>
<evidence type="ECO:0000313" key="8">
    <source>
        <dbReference type="WBParaSite" id="BXY_0879000.1"/>
    </source>
</evidence>
<keyword evidence="3 4" id="KW-0143">Chaperone</keyword>
<dbReference type="EMBL" id="CAJFDI010000001">
    <property type="protein sequence ID" value="CAD5207888.1"/>
    <property type="molecule type" value="Genomic_DNA"/>
</dbReference>
<dbReference type="PANTHER" id="PTHR12409">
    <property type="entry name" value="PREFOLDIN SUBUNIT 3"/>
    <property type="match status" value="1"/>
</dbReference>
<accession>A0A1I7S701</accession>
<dbReference type="Proteomes" id="UP000659654">
    <property type="component" value="Unassembled WGS sequence"/>
</dbReference>
<name>A0A1I7S701_BURXY</name>
<evidence type="ECO:0000313" key="6">
    <source>
        <dbReference type="Proteomes" id="UP000095284"/>
    </source>
</evidence>
<comment type="function">
    <text evidence="4">Binds specifically to cytosolic chaperonin (c-CPN) and transfers target proteins to it. Binds to nascent polypeptide chain and promotes folding in an environment in which there are many competing pathways for nonnative proteins.</text>
</comment>
<evidence type="ECO:0000256" key="1">
    <source>
        <dbReference type="ARBA" id="ARBA00010048"/>
    </source>
</evidence>
<dbReference type="Pfam" id="PF02996">
    <property type="entry name" value="Prefoldin"/>
    <property type="match status" value="1"/>
</dbReference>
<sequence length="209" mass="23756">MTTVAKDETSGESTIVLQELKDSEKTTELSLDERMHAQGVPKADVIEDVPEYLKRKGLELDAATKEIQELYGKYKTVENAIQERRSRLLANLPDFENSLNYIETAKAAKEKGKTELRMLYKLDENAYQRAKIDDLEKVVLLLGSNTFAEFTLDEAKELLTSNINGINRVMELLKEELNWVRDQITTCEVSIAHLYNYGVVQKKAAQPKA</sequence>
<dbReference type="InterPro" id="IPR016655">
    <property type="entry name" value="PFD3"/>
</dbReference>
<dbReference type="WBParaSite" id="BXY_0879000.1">
    <property type="protein sequence ID" value="BXY_0879000.1"/>
    <property type="gene ID" value="BXY_0879000"/>
</dbReference>
<dbReference type="PIRSF" id="PIRSF016396">
    <property type="entry name" value="Prefoldin_subunit_3"/>
    <property type="match status" value="1"/>
</dbReference>
<dbReference type="GO" id="GO:0007017">
    <property type="term" value="P:microtubule-based process"/>
    <property type="evidence" value="ECO:0007669"/>
    <property type="project" value="TreeGrafter"/>
</dbReference>
<gene>
    <name evidence="5" type="ORF">BXYJ_LOCUS150</name>
</gene>
<reference evidence="8" key="1">
    <citation type="submission" date="2016-11" db="UniProtKB">
        <authorList>
            <consortium name="WormBaseParasite"/>
        </authorList>
    </citation>
    <scope>IDENTIFICATION</scope>
</reference>
<evidence type="ECO:0000256" key="4">
    <source>
        <dbReference type="PIRNR" id="PIRNR016396"/>
    </source>
</evidence>
<dbReference type="InterPro" id="IPR009053">
    <property type="entry name" value="Prefoldin"/>
</dbReference>
<reference evidence="5" key="2">
    <citation type="submission" date="2020-09" db="EMBL/GenBank/DDBJ databases">
        <authorList>
            <person name="Kikuchi T."/>
        </authorList>
    </citation>
    <scope>NUCLEOTIDE SEQUENCE</scope>
    <source>
        <strain evidence="5">Ka4C1</strain>
    </source>
</reference>
<dbReference type="InterPro" id="IPR004127">
    <property type="entry name" value="Prefoldin_subunit_alpha"/>
</dbReference>
<dbReference type="Proteomes" id="UP000582659">
    <property type="component" value="Unassembled WGS sequence"/>
</dbReference>
<comment type="similarity">
    <text evidence="1 4">Belongs to the prefoldin subunit alpha family.</text>
</comment>
<dbReference type="Proteomes" id="UP000095284">
    <property type="component" value="Unplaced"/>
</dbReference>
<dbReference type="OrthoDB" id="6375174at2759"/>
<proteinExistence type="inferred from homology"/>
<dbReference type="AlphaFoldDB" id="A0A1I7S701"/>
<dbReference type="eggNOG" id="KOG3313">
    <property type="taxonomic scope" value="Eukaryota"/>
</dbReference>